<keyword evidence="2" id="KW-1185">Reference proteome</keyword>
<protein>
    <submittedName>
        <fullName evidence="1">Uncharacterized protein</fullName>
    </submittedName>
</protein>
<evidence type="ECO:0000313" key="2">
    <source>
        <dbReference type="Proteomes" id="UP001199916"/>
    </source>
</evidence>
<dbReference type="RefSeq" id="WP_233699601.1">
    <property type="nucleotide sequence ID" value="NZ_JAJNBZ010000072.1"/>
</dbReference>
<reference evidence="1 2" key="1">
    <citation type="submission" date="2021-11" db="EMBL/GenBank/DDBJ databases">
        <title>Draft genome sequence of Paenibacillus profundus YoMME, a new Gram-positive bacteria with exoelectrogenic properties.</title>
        <authorList>
            <person name="Hubenova Y."/>
            <person name="Hubenova E."/>
            <person name="Manasiev Y."/>
            <person name="Peykov S."/>
            <person name="Mitov M."/>
        </authorList>
    </citation>
    <scope>NUCLEOTIDE SEQUENCE [LARGE SCALE GENOMIC DNA]</scope>
    <source>
        <strain evidence="1 2">YoMME</strain>
    </source>
</reference>
<dbReference type="EMBL" id="JAJNBZ010000072">
    <property type="protein sequence ID" value="MCE5173705.1"/>
    <property type="molecule type" value="Genomic_DNA"/>
</dbReference>
<sequence>MKSDDNPFSDHKELDWKVLDYMISSEMAKMNAQSFVSVASLPIRNADINKVGGMGCGAV</sequence>
<comment type="caution">
    <text evidence="1">The sequence shown here is derived from an EMBL/GenBank/DDBJ whole genome shotgun (WGS) entry which is preliminary data.</text>
</comment>
<proteinExistence type="predicted"/>
<evidence type="ECO:0000313" key="1">
    <source>
        <dbReference type="EMBL" id="MCE5173705.1"/>
    </source>
</evidence>
<gene>
    <name evidence="1" type="ORF">LQV63_31255</name>
</gene>
<organism evidence="1 2">
    <name type="scientific">Paenibacillus profundus</name>
    <dbReference type="NCBI Taxonomy" id="1173085"/>
    <lineage>
        <taxon>Bacteria</taxon>
        <taxon>Bacillati</taxon>
        <taxon>Bacillota</taxon>
        <taxon>Bacilli</taxon>
        <taxon>Bacillales</taxon>
        <taxon>Paenibacillaceae</taxon>
        <taxon>Paenibacillus</taxon>
    </lineage>
</organism>
<accession>A0ABS8YPG6</accession>
<dbReference type="Proteomes" id="UP001199916">
    <property type="component" value="Unassembled WGS sequence"/>
</dbReference>
<name>A0ABS8YPG6_9BACL</name>